<dbReference type="Pfam" id="PF01381">
    <property type="entry name" value="HTH_3"/>
    <property type="match status" value="1"/>
</dbReference>
<dbReference type="AlphaFoldDB" id="A0A1R0KWP7"/>
<dbReference type="GO" id="GO:0003700">
    <property type="term" value="F:DNA-binding transcription factor activity"/>
    <property type="evidence" value="ECO:0007669"/>
    <property type="project" value="TreeGrafter"/>
</dbReference>
<dbReference type="InterPro" id="IPR050807">
    <property type="entry name" value="TransReg_Diox_bact_type"/>
</dbReference>
<protein>
    <recommendedName>
        <fullName evidence="2">HTH cro/C1-type domain-containing protein</fullName>
    </recommendedName>
</protein>
<reference evidence="3 4" key="1">
    <citation type="submission" date="2016-01" db="EMBL/GenBank/DDBJ databases">
        <title>Amycolatopsis coloradensis genome sequencing and assembly.</title>
        <authorList>
            <person name="Mayilraj S."/>
        </authorList>
    </citation>
    <scope>NUCLEOTIDE SEQUENCE [LARGE SCALE GENOMIC DNA]</scope>
    <source>
        <strain evidence="3 4">DSM 44225</strain>
    </source>
</reference>
<evidence type="ECO:0000256" key="1">
    <source>
        <dbReference type="ARBA" id="ARBA00023125"/>
    </source>
</evidence>
<evidence type="ECO:0000259" key="2">
    <source>
        <dbReference type="PROSITE" id="PS50943"/>
    </source>
</evidence>
<evidence type="ECO:0000313" key="4">
    <source>
        <dbReference type="Proteomes" id="UP000187486"/>
    </source>
</evidence>
<dbReference type="InterPro" id="IPR001387">
    <property type="entry name" value="Cro/C1-type_HTH"/>
</dbReference>
<dbReference type="GO" id="GO:0003677">
    <property type="term" value="F:DNA binding"/>
    <property type="evidence" value="ECO:0007669"/>
    <property type="project" value="UniProtKB-KW"/>
</dbReference>
<organism evidence="3 4">
    <name type="scientific">Amycolatopsis coloradensis</name>
    <dbReference type="NCBI Taxonomy" id="76021"/>
    <lineage>
        <taxon>Bacteria</taxon>
        <taxon>Bacillati</taxon>
        <taxon>Actinomycetota</taxon>
        <taxon>Actinomycetes</taxon>
        <taxon>Pseudonocardiales</taxon>
        <taxon>Pseudonocardiaceae</taxon>
        <taxon>Amycolatopsis</taxon>
    </lineage>
</organism>
<dbReference type="SUPFAM" id="SSF47413">
    <property type="entry name" value="lambda repressor-like DNA-binding domains"/>
    <property type="match status" value="1"/>
</dbReference>
<comment type="caution">
    <text evidence="3">The sequence shown here is derived from an EMBL/GenBank/DDBJ whole genome shotgun (WGS) entry which is preliminary data.</text>
</comment>
<dbReference type="EMBL" id="MQUQ01000005">
    <property type="protein sequence ID" value="OLZ53435.1"/>
    <property type="molecule type" value="Genomic_DNA"/>
</dbReference>
<evidence type="ECO:0000313" key="3">
    <source>
        <dbReference type="EMBL" id="OLZ53435.1"/>
    </source>
</evidence>
<dbReference type="Gene3D" id="1.10.260.40">
    <property type="entry name" value="lambda repressor-like DNA-binding domains"/>
    <property type="match status" value="1"/>
</dbReference>
<keyword evidence="4" id="KW-1185">Reference proteome</keyword>
<dbReference type="PANTHER" id="PTHR46797:SF1">
    <property type="entry name" value="METHYLPHOSPHONATE SYNTHASE"/>
    <property type="match status" value="1"/>
</dbReference>
<dbReference type="SMART" id="SM00530">
    <property type="entry name" value="HTH_XRE"/>
    <property type="match status" value="1"/>
</dbReference>
<dbReference type="GO" id="GO:0005829">
    <property type="term" value="C:cytosol"/>
    <property type="evidence" value="ECO:0007669"/>
    <property type="project" value="TreeGrafter"/>
</dbReference>
<accession>A0A1R0KWP7</accession>
<feature type="domain" description="HTH cro/C1-type" evidence="2">
    <location>
        <begin position="23"/>
        <end position="78"/>
    </location>
</feature>
<dbReference type="InterPro" id="IPR010982">
    <property type="entry name" value="Lambda_DNA-bd_dom_sf"/>
</dbReference>
<keyword evidence="1" id="KW-0238">DNA-binding</keyword>
<dbReference type="PANTHER" id="PTHR46797">
    <property type="entry name" value="HTH-TYPE TRANSCRIPTIONAL REGULATOR"/>
    <property type="match status" value="1"/>
</dbReference>
<proteinExistence type="predicted"/>
<dbReference type="RefSeq" id="WP_076159202.1">
    <property type="nucleotide sequence ID" value="NZ_JBEZVB010000001.1"/>
</dbReference>
<dbReference type="Proteomes" id="UP000187486">
    <property type="component" value="Unassembled WGS sequence"/>
</dbReference>
<gene>
    <name evidence="3" type="ORF">BS329_11610</name>
</gene>
<dbReference type="CDD" id="cd00093">
    <property type="entry name" value="HTH_XRE"/>
    <property type="match status" value="1"/>
</dbReference>
<dbReference type="STRING" id="76021.BS329_11610"/>
<name>A0A1R0KWP7_9PSEU</name>
<sequence>MVARPNAWGKSWEPSEFNAAVYLRRQRERMNWSQAELAARVGVSNATISRVETGQSPITSLVMLMRLCQELAIGFDDLLSLVIGDYRMRAGGWRDRD</sequence>
<dbReference type="PROSITE" id="PS50943">
    <property type="entry name" value="HTH_CROC1"/>
    <property type="match status" value="1"/>
</dbReference>